<keyword evidence="2" id="KW-0663">Pyridoxal phosphate</keyword>
<dbReference type="NCBIfam" id="TIGR01747">
    <property type="entry name" value="diampropi_NH3ly"/>
    <property type="match status" value="1"/>
</dbReference>
<dbReference type="EMBL" id="BAABFO010000002">
    <property type="protein sequence ID" value="GAA4323784.1"/>
    <property type="molecule type" value="Genomic_DNA"/>
</dbReference>
<dbReference type="Proteomes" id="UP001501671">
    <property type="component" value="Unassembled WGS sequence"/>
</dbReference>
<name>A0ABP8GGN2_9BURK</name>
<dbReference type="PANTHER" id="PTHR42937:SF1">
    <property type="entry name" value="DIAMINOPROPIONATE AMMONIA-LYASE"/>
    <property type="match status" value="1"/>
</dbReference>
<reference evidence="5" key="1">
    <citation type="journal article" date="2019" name="Int. J. Syst. Evol. Microbiol.">
        <title>The Global Catalogue of Microorganisms (GCM) 10K type strain sequencing project: providing services to taxonomists for standard genome sequencing and annotation.</title>
        <authorList>
            <consortium name="The Broad Institute Genomics Platform"/>
            <consortium name="The Broad Institute Genome Sequencing Center for Infectious Disease"/>
            <person name="Wu L."/>
            <person name="Ma J."/>
        </authorList>
    </citation>
    <scope>NUCLEOTIDE SEQUENCE [LARGE SCALE GENOMIC DNA]</scope>
    <source>
        <strain evidence="5">JCM 17666</strain>
    </source>
</reference>
<dbReference type="PANTHER" id="PTHR42937">
    <property type="match status" value="1"/>
</dbReference>
<accession>A0ABP8GGN2</accession>
<dbReference type="SUPFAM" id="SSF53686">
    <property type="entry name" value="Tryptophan synthase beta subunit-like PLP-dependent enzymes"/>
    <property type="match status" value="1"/>
</dbReference>
<keyword evidence="5" id="KW-1185">Reference proteome</keyword>
<evidence type="ECO:0000259" key="3">
    <source>
        <dbReference type="Pfam" id="PF00291"/>
    </source>
</evidence>
<dbReference type="InterPro" id="IPR001926">
    <property type="entry name" value="TrpB-like_PALP"/>
</dbReference>
<evidence type="ECO:0000256" key="1">
    <source>
        <dbReference type="ARBA" id="ARBA00001933"/>
    </source>
</evidence>
<evidence type="ECO:0000256" key="2">
    <source>
        <dbReference type="ARBA" id="ARBA00022898"/>
    </source>
</evidence>
<feature type="domain" description="Tryptophan synthase beta chain-like PALP" evidence="3">
    <location>
        <begin position="47"/>
        <end position="379"/>
    </location>
</feature>
<evidence type="ECO:0000313" key="4">
    <source>
        <dbReference type="EMBL" id="GAA4323784.1"/>
    </source>
</evidence>
<protein>
    <submittedName>
        <fullName evidence="4">Diaminopropionate ammonia-lyase</fullName>
    </submittedName>
</protein>
<gene>
    <name evidence="4" type="ORF">GCM10023144_04850</name>
</gene>
<organism evidence="4 5">
    <name type="scientific">Pigmentiphaga soli</name>
    <dbReference type="NCBI Taxonomy" id="1007095"/>
    <lineage>
        <taxon>Bacteria</taxon>
        <taxon>Pseudomonadati</taxon>
        <taxon>Pseudomonadota</taxon>
        <taxon>Betaproteobacteria</taxon>
        <taxon>Burkholderiales</taxon>
        <taxon>Alcaligenaceae</taxon>
        <taxon>Pigmentiphaga</taxon>
    </lineage>
</organism>
<proteinExistence type="predicted"/>
<dbReference type="Gene3D" id="3.40.50.1100">
    <property type="match status" value="2"/>
</dbReference>
<dbReference type="InterPro" id="IPR036052">
    <property type="entry name" value="TrpB-like_PALP_sf"/>
</dbReference>
<sequence length="406" mass="43149">MLTTALASRLFLNPRASHSPYADEGRDDILSLHALSLARAEIQSWEGYQATPLRSLRSIAHETGVKAVFYKDESQRFGLGSFKALGGAYAVFRLLQAEVERATGARPSSRELIAGKYAELTRTVTVACATDGNHGRSVAWGASLFHCQAVIYVHGSVSTERVGAIAAYGARVDRIEGNYDNAVSRVAQDAARMGWHIVSDTSYEGYVDVPRDVMQGYGVMIEEAIAQAGTMPTHIFVQGGVGGVAASTCAYLWERFGARRSTLIVVEPETADCLFQSAMAGRPTAVAGELETIMAGLACGVVSLLAWKILDKGADAFMTISDAAAADCMRRLAAPREGDPPVVAGESAVAGLAGFFAVCGDPQRRAQLGLDEDSTVLFLGTEGATDRDVYKKIVGAAPEDIDRNAT</sequence>
<dbReference type="Pfam" id="PF00291">
    <property type="entry name" value="PALP"/>
    <property type="match status" value="1"/>
</dbReference>
<evidence type="ECO:0000313" key="5">
    <source>
        <dbReference type="Proteomes" id="UP001501671"/>
    </source>
</evidence>
<comment type="caution">
    <text evidence="4">The sequence shown here is derived from an EMBL/GenBank/DDBJ whole genome shotgun (WGS) entry which is preliminary data.</text>
</comment>
<comment type="cofactor">
    <cofactor evidence="1">
        <name>pyridoxal 5'-phosphate</name>
        <dbReference type="ChEBI" id="CHEBI:597326"/>
    </cofactor>
</comment>
<dbReference type="RefSeq" id="WP_345245964.1">
    <property type="nucleotide sequence ID" value="NZ_BAABFO010000002.1"/>
</dbReference>
<dbReference type="InterPro" id="IPR010081">
    <property type="entry name" value="DiNH2opropionate_NH3_lyase"/>
</dbReference>
<dbReference type="NCBIfam" id="NF006058">
    <property type="entry name" value="PRK08206.1"/>
    <property type="match status" value="1"/>
</dbReference>